<dbReference type="PANTHER" id="PTHR19848">
    <property type="entry name" value="WD40 REPEAT PROTEIN"/>
    <property type="match status" value="1"/>
</dbReference>
<dbReference type="GO" id="GO:0005634">
    <property type="term" value="C:nucleus"/>
    <property type="evidence" value="ECO:0007669"/>
    <property type="project" value="UniProtKB-SubCell"/>
</dbReference>
<accession>A0ABD3QPZ5</accession>
<evidence type="ECO:0000256" key="4">
    <source>
        <dbReference type="ARBA" id="ARBA00023242"/>
    </source>
</evidence>
<dbReference type="InterPro" id="IPR003961">
    <property type="entry name" value="FN3_dom"/>
</dbReference>
<feature type="domain" description="Fibronectin type-III" evidence="9">
    <location>
        <begin position="126"/>
        <end position="229"/>
    </location>
</feature>
<dbReference type="EMBL" id="JALLPJ020000101">
    <property type="protein sequence ID" value="KAL3802435.1"/>
    <property type="molecule type" value="Genomic_DNA"/>
</dbReference>
<dbReference type="SUPFAM" id="SSF48452">
    <property type="entry name" value="TPR-like"/>
    <property type="match status" value="1"/>
</dbReference>
<keyword evidence="6" id="KW-0802">TPR repeat</keyword>
<evidence type="ECO:0000256" key="7">
    <source>
        <dbReference type="SAM" id="Coils"/>
    </source>
</evidence>
<evidence type="ECO:0000313" key="10">
    <source>
        <dbReference type="EMBL" id="KAL3802435.1"/>
    </source>
</evidence>
<evidence type="ECO:0000256" key="8">
    <source>
        <dbReference type="SAM" id="MobiDB-lite"/>
    </source>
</evidence>
<dbReference type="InterPro" id="IPR015943">
    <property type="entry name" value="WD40/YVTN_repeat-like_dom_sf"/>
</dbReference>
<dbReference type="InterPro" id="IPR001680">
    <property type="entry name" value="WD40_rpt"/>
</dbReference>
<dbReference type="Gene3D" id="2.130.10.10">
    <property type="entry name" value="YVTN repeat-like/Quinoprotein amine dehydrogenase"/>
    <property type="match status" value="2"/>
</dbReference>
<dbReference type="InterPro" id="IPR013783">
    <property type="entry name" value="Ig-like_fold"/>
</dbReference>
<dbReference type="Pfam" id="PF13424">
    <property type="entry name" value="TPR_12"/>
    <property type="match status" value="1"/>
</dbReference>
<feature type="coiled-coil region" evidence="7">
    <location>
        <begin position="265"/>
        <end position="292"/>
    </location>
</feature>
<keyword evidence="3" id="KW-0677">Repeat</keyword>
<feature type="repeat" description="TPR" evidence="6">
    <location>
        <begin position="558"/>
        <end position="591"/>
    </location>
</feature>
<evidence type="ECO:0000256" key="2">
    <source>
        <dbReference type="ARBA" id="ARBA00022574"/>
    </source>
</evidence>
<gene>
    <name evidence="10" type="ORF">ACHAWO_004737</name>
</gene>
<dbReference type="PROSITE" id="PS50005">
    <property type="entry name" value="TPR"/>
    <property type="match status" value="2"/>
</dbReference>
<sequence length="1154" mass="130966">MDAQTARYPIMRRFDQHFVVENKLNDYTDSITQLSALNRNLLSSILRQEQKVKDLQASLKPRDKEDLSTCRPNNYTSSHDAKPELVADALIDSGSQKTAKSAAILDAKTQLQTSQPTRLEEAGIGQPLDITLTEVTDTSFTLTWDAEKNHRGRIFEVEIQYCCTINGIEKCVQQSCSRWVLKRPIPEGVVRITGLETNNEYRNVSLRFKNHQGWSEFTTPIKRICTSDFAYDFQQRKKQFLYRIAYIHKNITELKGKRSSIPSKQKKLAMDMKKMQHRMMELNNEFERVLAIESDHNIVSSPLLHGSRQAFSKSDLEKQLQKESVMCQKQISQWRAEIYRLDTERSHLSNEIVLASRKLNDRKDLMLRLEDQYFTMQNLRSIGSHQTGDVLQFYVARWRTQRKKRVEIKETLDWLGQYCRRQRLTDAWSKLQVKQRPSRSFESESGGISNKLISTAEASTIDDNTAALGLALELAAAMDEQSSSDGNIDFLHRFTSANHLSIYLPSNDDIIILQKGSFYMQAGNYQPALRCFEHVMSNASSEQYFCGIDEPNRITILSVLYGMLAEVYYKLGKPDMAIVYFNRQLSLSQEIGVEWAQISALFGLGRCYFSKSEIEYAHSLFNKALEAMASMTDSSSSNLSVVYHWLKKCLVNMNQMDRADLIQGKLDEVERDERKEKVEASLSAMDRMKQHLVDLNARKSQVVALEAASATSILLQREKLKKEKLLIEYDENLTKLHESIEKLRDLETQLQLEIDIASSSKKGRIISHLINGAAQEVKTKELITRLQGQLSVVNAKKDESCKESERLRLLIHNTKDEVSSIIERISVEEGPLMQRVLKNNRNYRCMKLNPSNTMRNDVSGCSKGCIELLASSHGQELYLHNVSTGRLESVFTGDREGTHIGEVNGHTKTITSLCWFGKEIYTGGMDCCIIGWCTRTMKKLRVYKGHEGGVNCLCVTSSQIFSGGADKMIILWNKSDGSIIRRVHGHSRGVHHVFGTSIPSSNLIMVSASYGEVFCWKEDISSTPTCHCRLQLPQGNVTALQYGELDLVCGDSTGYLTMFWIESGEIQKSIKVHEGPVSALQVDASKAVTSGQDMVIQVVDIIKGVIIQSLRGHCQPISDVAFDSNCIISLSIDGEICTWEWDQGKQEGRRLNYK</sequence>
<evidence type="ECO:0000256" key="5">
    <source>
        <dbReference type="PROSITE-ProRule" id="PRU00221"/>
    </source>
</evidence>
<dbReference type="SMART" id="SM00320">
    <property type="entry name" value="WD40"/>
    <property type="match status" value="5"/>
</dbReference>
<dbReference type="Gene3D" id="2.60.40.10">
    <property type="entry name" value="Immunoglobulins"/>
    <property type="match status" value="1"/>
</dbReference>
<dbReference type="Pfam" id="PF00400">
    <property type="entry name" value="WD40"/>
    <property type="match status" value="2"/>
</dbReference>
<dbReference type="SMART" id="SM00028">
    <property type="entry name" value="TPR"/>
    <property type="match status" value="3"/>
</dbReference>
<evidence type="ECO:0000256" key="3">
    <source>
        <dbReference type="ARBA" id="ARBA00022737"/>
    </source>
</evidence>
<dbReference type="Gene3D" id="1.25.40.10">
    <property type="entry name" value="Tetratricopeptide repeat domain"/>
    <property type="match status" value="1"/>
</dbReference>
<dbReference type="InterPro" id="IPR011990">
    <property type="entry name" value="TPR-like_helical_dom_sf"/>
</dbReference>
<comment type="subcellular location">
    <subcellularLocation>
        <location evidence="1">Nucleus</location>
    </subcellularLocation>
</comment>
<dbReference type="PROSITE" id="PS50082">
    <property type="entry name" value="WD_REPEATS_2"/>
    <property type="match status" value="1"/>
</dbReference>
<protein>
    <recommendedName>
        <fullName evidence="9">Fibronectin type-III domain-containing protein</fullName>
    </recommendedName>
</protein>
<dbReference type="PANTHER" id="PTHR19848:SF0">
    <property type="entry name" value="NOTCHLESS PROTEIN HOMOLOG 1"/>
    <property type="match status" value="1"/>
</dbReference>
<feature type="repeat" description="WD" evidence="5">
    <location>
        <begin position="943"/>
        <end position="982"/>
    </location>
</feature>
<comment type="caution">
    <text evidence="10">The sequence shown here is derived from an EMBL/GenBank/DDBJ whole genome shotgun (WGS) entry which is preliminary data.</text>
</comment>
<dbReference type="CDD" id="cd00063">
    <property type="entry name" value="FN3"/>
    <property type="match status" value="1"/>
</dbReference>
<dbReference type="InterPro" id="IPR036322">
    <property type="entry name" value="WD40_repeat_dom_sf"/>
</dbReference>
<feature type="repeat" description="TPR" evidence="6">
    <location>
        <begin position="598"/>
        <end position="631"/>
    </location>
</feature>
<name>A0ABD3QPZ5_9STRA</name>
<organism evidence="10 11">
    <name type="scientific">Cyclotella atomus</name>
    <dbReference type="NCBI Taxonomy" id="382360"/>
    <lineage>
        <taxon>Eukaryota</taxon>
        <taxon>Sar</taxon>
        <taxon>Stramenopiles</taxon>
        <taxon>Ochrophyta</taxon>
        <taxon>Bacillariophyta</taxon>
        <taxon>Coscinodiscophyceae</taxon>
        <taxon>Thalassiosirophycidae</taxon>
        <taxon>Stephanodiscales</taxon>
        <taxon>Stephanodiscaceae</taxon>
        <taxon>Cyclotella</taxon>
    </lineage>
</organism>
<dbReference type="PROSITE" id="PS50853">
    <property type="entry name" value="FN3"/>
    <property type="match status" value="1"/>
</dbReference>
<dbReference type="Pfam" id="PF00041">
    <property type="entry name" value="fn3"/>
    <property type="match status" value="1"/>
</dbReference>
<keyword evidence="7" id="KW-0175">Coiled coil</keyword>
<evidence type="ECO:0000259" key="9">
    <source>
        <dbReference type="PROSITE" id="PS50853"/>
    </source>
</evidence>
<dbReference type="InterPro" id="IPR019734">
    <property type="entry name" value="TPR_rpt"/>
</dbReference>
<feature type="region of interest" description="Disordered" evidence="8">
    <location>
        <begin position="57"/>
        <end position="78"/>
    </location>
</feature>
<proteinExistence type="predicted"/>
<evidence type="ECO:0000256" key="1">
    <source>
        <dbReference type="ARBA" id="ARBA00004123"/>
    </source>
</evidence>
<dbReference type="InterPro" id="IPR036116">
    <property type="entry name" value="FN3_sf"/>
</dbReference>
<evidence type="ECO:0000256" key="6">
    <source>
        <dbReference type="PROSITE-ProRule" id="PRU00339"/>
    </source>
</evidence>
<keyword evidence="2 5" id="KW-0853">WD repeat</keyword>
<evidence type="ECO:0000313" key="11">
    <source>
        <dbReference type="Proteomes" id="UP001530400"/>
    </source>
</evidence>
<feature type="compositionally biased region" description="Basic and acidic residues" evidence="8">
    <location>
        <begin position="57"/>
        <end position="68"/>
    </location>
</feature>
<dbReference type="SUPFAM" id="SSF49265">
    <property type="entry name" value="Fibronectin type III"/>
    <property type="match status" value="1"/>
</dbReference>
<keyword evidence="4" id="KW-0539">Nucleus</keyword>
<dbReference type="AlphaFoldDB" id="A0ABD3QPZ5"/>
<dbReference type="SUPFAM" id="SSF50978">
    <property type="entry name" value="WD40 repeat-like"/>
    <property type="match status" value="1"/>
</dbReference>
<reference evidence="10 11" key="1">
    <citation type="submission" date="2024-10" db="EMBL/GenBank/DDBJ databases">
        <title>Updated reference genomes for cyclostephanoid diatoms.</title>
        <authorList>
            <person name="Roberts W.R."/>
            <person name="Alverson A.J."/>
        </authorList>
    </citation>
    <scope>NUCLEOTIDE SEQUENCE [LARGE SCALE GENOMIC DNA]</scope>
    <source>
        <strain evidence="10 11">AJA010-31</strain>
    </source>
</reference>
<feature type="coiled-coil region" evidence="7">
    <location>
        <begin position="726"/>
        <end position="753"/>
    </location>
</feature>
<dbReference type="Proteomes" id="UP001530400">
    <property type="component" value="Unassembled WGS sequence"/>
</dbReference>
<keyword evidence="11" id="KW-1185">Reference proteome</keyword>